<dbReference type="InterPro" id="IPR018727">
    <property type="entry name" value="DUF2267"/>
</dbReference>
<evidence type="ECO:0008006" key="3">
    <source>
        <dbReference type="Google" id="ProtNLM"/>
    </source>
</evidence>
<dbReference type="Pfam" id="PF10025">
    <property type="entry name" value="DUF2267"/>
    <property type="match status" value="1"/>
</dbReference>
<protein>
    <recommendedName>
        <fullName evidence="3">DUF2267 domain-containing protein</fullName>
    </recommendedName>
</protein>
<dbReference type="InterPro" id="IPR038282">
    <property type="entry name" value="DUF2267_sf"/>
</dbReference>
<dbReference type="EMBL" id="CP002999">
    <property type="protein sequence ID" value="AEM69511.1"/>
    <property type="molecule type" value="Genomic_DNA"/>
</dbReference>
<dbReference type="RefSeq" id="WP_014031794.1">
    <property type="nucleotide sequence ID" value="NC_015945.1"/>
</dbReference>
<sequence length="150" mass="17315">MALNFNQYAQEGNAFLNEYTKQLGVGKDTEKAGRIFVSIMHALREIISVEESLQFIAQLPMFLKGAYVNGWNPKKRKPGIKHVDEFIELVKQFDGPSAIHDYGEENDLAETYIDVTFLFLRRYVSLGEMEDIRNELPKDLKSLIYSNLMF</sequence>
<dbReference type="HOGENOM" id="CLU_112438_1_0_10"/>
<dbReference type="eggNOG" id="COG5502">
    <property type="taxonomic scope" value="Bacteria"/>
</dbReference>
<dbReference type="Proteomes" id="UP000008908">
    <property type="component" value="Chromosome"/>
</dbReference>
<name>G2PRR2_ALLRU</name>
<evidence type="ECO:0000313" key="2">
    <source>
        <dbReference type="Proteomes" id="UP000008908"/>
    </source>
</evidence>
<dbReference type="STRING" id="886377.Murru_0457"/>
<reference evidence="2" key="1">
    <citation type="submission" date="2011-08" db="EMBL/GenBank/DDBJ databases">
        <title>The complete genome of Muricauda ruestringensis DSM 13258.</title>
        <authorList>
            <person name="Lucas S."/>
            <person name="Han J."/>
            <person name="Lapidus A."/>
            <person name="Bruce D."/>
            <person name="Goodwin L."/>
            <person name="Pitluck S."/>
            <person name="Peters L."/>
            <person name="Kyrpides N."/>
            <person name="Mavromatis K."/>
            <person name="Ivanova N."/>
            <person name="Ovchinnikova G."/>
            <person name="Teshima H."/>
            <person name="Detter J.C."/>
            <person name="Tapia R."/>
            <person name="Han C."/>
            <person name="Land M."/>
            <person name="Hauser L."/>
            <person name="Markowitz V."/>
            <person name="Cheng J.-F."/>
            <person name="Hugenholtz P."/>
            <person name="Woyke T."/>
            <person name="Wu D."/>
            <person name="Spring S."/>
            <person name="Schroeder M."/>
            <person name="Brambilla E."/>
            <person name="Klenk H.-P."/>
            <person name="Eisen J.A."/>
        </authorList>
    </citation>
    <scope>NUCLEOTIDE SEQUENCE [LARGE SCALE GENOMIC DNA]</scope>
    <source>
        <strain evidence="2">DSM 13258 / LMG 19739 / B1</strain>
    </source>
</reference>
<gene>
    <name evidence="1" type="ordered locus">Murru_0457</name>
</gene>
<dbReference type="KEGG" id="mrs:Murru_0457"/>
<keyword evidence="2" id="KW-1185">Reference proteome</keyword>
<evidence type="ECO:0000313" key="1">
    <source>
        <dbReference type="EMBL" id="AEM69511.1"/>
    </source>
</evidence>
<dbReference type="OrthoDB" id="1437314at2"/>
<dbReference type="Gene3D" id="1.10.490.110">
    <property type="entry name" value="Uncharacterized conserved protein DUF2267"/>
    <property type="match status" value="1"/>
</dbReference>
<dbReference type="AlphaFoldDB" id="G2PRR2"/>
<organism evidence="1 2">
    <name type="scientific">Allomuricauda ruestringensis (strain DSM 13258 / CIP 107369 / LMG 19739 / B1)</name>
    <name type="common">Muricauda ruestringensis</name>
    <dbReference type="NCBI Taxonomy" id="886377"/>
    <lineage>
        <taxon>Bacteria</taxon>
        <taxon>Pseudomonadati</taxon>
        <taxon>Bacteroidota</taxon>
        <taxon>Flavobacteriia</taxon>
        <taxon>Flavobacteriales</taxon>
        <taxon>Flavobacteriaceae</taxon>
        <taxon>Flagellimonas</taxon>
    </lineage>
</organism>
<accession>G2PRR2</accession>
<reference evidence="1 2" key="2">
    <citation type="journal article" date="2012" name="Stand. Genomic Sci.">
        <title>Complete genome sequence of the facultatively anaerobic, appendaged bacterium Muricauda ruestringensis type strain (B1(T)).</title>
        <authorList>
            <person name="Huntemann M."/>
            <person name="Teshima H."/>
            <person name="Lapidus A."/>
            <person name="Nolan M."/>
            <person name="Lucas S."/>
            <person name="Hammon N."/>
            <person name="Deshpande S."/>
            <person name="Cheng J.F."/>
            <person name="Tapia R."/>
            <person name="Goodwin L.A."/>
            <person name="Pitluck S."/>
            <person name="Liolios K."/>
            <person name="Pagani I."/>
            <person name="Ivanova N."/>
            <person name="Mavromatis K."/>
            <person name="Mikhailova N."/>
            <person name="Pati A."/>
            <person name="Chen A."/>
            <person name="Palaniappan K."/>
            <person name="Land M."/>
            <person name="Hauser L."/>
            <person name="Pan C."/>
            <person name="Brambilla E.M."/>
            <person name="Rohde M."/>
            <person name="Spring S."/>
            <person name="Goker M."/>
            <person name="Detter J.C."/>
            <person name="Bristow J."/>
            <person name="Eisen J.A."/>
            <person name="Markowitz V."/>
            <person name="Hugenholtz P."/>
            <person name="Kyrpides N.C."/>
            <person name="Klenk H.P."/>
            <person name="Woyke T."/>
        </authorList>
    </citation>
    <scope>NUCLEOTIDE SEQUENCE [LARGE SCALE GENOMIC DNA]</scope>
    <source>
        <strain evidence="2">DSM 13258 / LMG 19739 / B1</strain>
    </source>
</reference>
<proteinExistence type="predicted"/>